<evidence type="ECO:0008006" key="4">
    <source>
        <dbReference type="Google" id="ProtNLM"/>
    </source>
</evidence>
<feature type="transmembrane region" description="Helical" evidence="1">
    <location>
        <begin position="361"/>
        <end position="378"/>
    </location>
</feature>
<keyword evidence="3" id="KW-1185">Reference proteome</keyword>
<proteinExistence type="predicted"/>
<feature type="transmembrane region" description="Helical" evidence="1">
    <location>
        <begin position="152"/>
        <end position="172"/>
    </location>
</feature>
<protein>
    <recommendedName>
        <fullName evidence="4">DUF4129 domain-containing protein</fullName>
    </recommendedName>
</protein>
<evidence type="ECO:0000313" key="3">
    <source>
        <dbReference type="Proteomes" id="UP000575898"/>
    </source>
</evidence>
<organism evidence="2 3">
    <name type="scientific">Chitinivorax tropicus</name>
    <dbReference type="NCBI Taxonomy" id="714531"/>
    <lineage>
        <taxon>Bacteria</taxon>
        <taxon>Pseudomonadati</taxon>
        <taxon>Pseudomonadota</taxon>
        <taxon>Betaproteobacteria</taxon>
        <taxon>Chitinivorax</taxon>
    </lineage>
</organism>
<dbReference type="AlphaFoldDB" id="A0A840MEX3"/>
<feature type="transmembrane region" description="Helical" evidence="1">
    <location>
        <begin position="253"/>
        <end position="273"/>
    </location>
</feature>
<name>A0A840MEX3_9PROT</name>
<dbReference type="Proteomes" id="UP000575898">
    <property type="component" value="Unassembled WGS sequence"/>
</dbReference>
<gene>
    <name evidence="2" type="ORF">HNQ59_000202</name>
</gene>
<reference evidence="2 3" key="1">
    <citation type="submission" date="2020-08" db="EMBL/GenBank/DDBJ databases">
        <title>Genomic Encyclopedia of Type Strains, Phase IV (KMG-IV): sequencing the most valuable type-strain genomes for metagenomic binning, comparative biology and taxonomic classification.</title>
        <authorList>
            <person name="Goeker M."/>
        </authorList>
    </citation>
    <scope>NUCLEOTIDE SEQUENCE [LARGE SCALE GENOMIC DNA]</scope>
    <source>
        <strain evidence="2 3">DSM 27165</strain>
    </source>
</reference>
<keyword evidence="1" id="KW-0812">Transmembrane</keyword>
<evidence type="ECO:0000313" key="2">
    <source>
        <dbReference type="EMBL" id="MBB5016940.1"/>
    </source>
</evidence>
<dbReference type="EMBL" id="JACHHY010000001">
    <property type="protein sequence ID" value="MBB5016940.1"/>
    <property type="molecule type" value="Genomic_DNA"/>
</dbReference>
<evidence type="ECO:0000256" key="1">
    <source>
        <dbReference type="SAM" id="Phobius"/>
    </source>
</evidence>
<keyword evidence="1" id="KW-0472">Membrane</keyword>
<accession>A0A840MEX3</accession>
<keyword evidence="1" id="KW-1133">Transmembrane helix</keyword>
<feature type="transmembrane region" description="Helical" evidence="1">
    <location>
        <begin position="205"/>
        <end position="227"/>
    </location>
</feature>
<sequence>MQLDKMSLNLRSRTPWEAIDLGVALFRQLAGPLYRATLPSLLLIILPVILLGYWWPAQAGLIIWWLKPLYDRILLLFLSQAIFGNHPSWREVLRAVPDLARHTGLLHALTLGRLSLSRTFRLPVRQLERQSGKPLKARYRVLDRNGRSQSMWMGLVLLHIEGVLLFGLWILINMLLPSHAFQSGWDTIFAPLTGESPLRQSLINLLWVSCLLLIEPIFVASGFALYLNRRSELEGWDIELAFRRLSQRLRSMVGMRQTLACLLTAGWLAFMGLQPSPAYADTTTPATPSQAKQAIDEIIARPEFGHYEQVSQWRATPAFRNWLIETFQYDPWNPKPEESKNESTPAWLAKLIAVLAESMRWLIWVVGGILLALGVVWLSRHISFEGGKPTWRKHTSPMSLFGLDITPDSLPNLPGEAAQQLLAQGKPLEALSLLYRASLSALVHDHQLILKPGDTELDCTRRSELLLGQAGHGYFKQLVRLWQQAAYGHQIPQPESIQPLCLDWARHFVKQEAAA</sequence>
<dbReference type="RefSeq" id="WP_184033924.1">
    <property type="nucleotide sequence ID" value="NZ_JACHHY010000001.1"/>
</dbReference>
<feature type="transmembrane region" description="Helical" evidence="1">
    <location>
        <begin position="41"/>
        <end position="66"/>
    </location>
</feature>
<comment type="caution">
    <text evidence="2">The sequence shown here is derived from an EMBL/GenBank/DDBJ whole genome shotgun (WGS) entry which is preliminary data.</text>
</comment>